<protein>
    <submittedName>
        <fullName evidence="3">Uncharacterized protein</fullName>
    </submittedName>
</protein>
<dbReference type="AlphaFoldDB" id="A0A0J9SGF8"/>
<feature type="transmembrane region" description="Helical" evidence="1">
    <location>
        <begin position="154"/>
        <end position="176"/>
    </location>
</feature>
<organism evidence="3 4">
    <name type="scientific">Plasmodium vivax India VII</name>
    <dbReference type="NCBI Taxonomy" id="1077284"/>
    <lineage>
        <taxon>Eukaryota</taxon>
        <taxon>Sar</taxon>
        <taxon>Alveolata</taxon>
        <taxon>Apicomplexa</taxon>
        <taxon>Aconoidasida</taxon>
        <taxon>Haemosporida</taxon>
        <taxon>Plasmodiidae</taxon>
        <taxon>Plasmodium</taxon>
        <taxon>Plasmodium (Plasmodium)</taxon>
    </lineage>
</organism>
<feature type="transmembrane region" description="Helical" evidence="1">
    <location>
        <begin position="217"/>
        <end position="239"/>
    </location>
</feature>
<keyword evidence="2" id="KW-0732">Signal</keyword>
<reference evidence="3 4" key="1">
    <citation type="submission" date="2011-08" db="EMBL/GenBank/DDBJ databases">
        <title>The Genome Sequence of Plasmodium vivax India VII.</title>
        <authorList>
            <consortium name="The Broad Institute Genome Sequencing Platform"/>
            <consortium name="The Broad Institute Genome Sequencing Center for Infectious Disease"/>
            <person name="Neafsey D."/>
            <person name="Carlton J."/>
            <person name="Barnwell J."/>
            <person name="Collins W."/>
            <person name="Escalante A."/>
            <person name="Mullikin J."/>
            <person name="Saul A."/>
            <person name="Guigo R."/>
            <person name="Camara F."/>
            <person name="Young S.K."/>
            <person name="Zeng Q."/>
            <person name="Gargeya S."/>
            <person name="Fitzgerald M."/>
            <person name="Haas B."/>
            <person name="Abouelleil A."/>
            <person name="Alvarado L."/>
            <person name="Arachchi H.M."/>
            <person name="Berlin A."/>
            <person name="Brown A."/>
            <person name="Chapman S.B."/>
            <person name="Chen Z."/>
            <person name="Dunbar C."/>
            <person name="Freedman E."/>
            <person name="Gearin G."/>
            <person name="Gellesch M."/>
            <person name="Goldberg J."/>
            <person name="Griggs A."/>
            <person name="Gujja S."/>
            <person name="Heiman D."/>
            <person name="Howarth C."/>
            <person name="Larson L."/>
            <person name="Lui A."/>
            <person name="MacDonald P.J.P."/>
            <person name="Montmayeur A."/>
            <person name="Murphy C."/>
            <person name="Neiman D."/>
            <person name="Pearson M."/>
            <person name="Priest M."/>
            <person name="Roberts A."/>
            <person name="Saif S."/>
            <person name="Shea T."/>
            <person name="Shenoy N."/>
            <person name="Sisk P."/>
            <person name="Stolte C."/>
            <person name="Sykes S."/>
            <person name="Wortman J."/>
            <person name="Nusbaum C."/>
            <person name="Birren B."/>
        </authorList>
    </citation>
    <scope>NUCLEOTIDE SEQUENCE [LARGE SCALE GENOMIC DNA]</scope>
    <source>
        <strain evidence="3 4">India VII</strain>
    </source>
</reference>
<evidence type="ECO:0000256" key="2">
    <source>
        <dbReference type="SAM" id="SignalP"/>
    </source>
</evidence>
<evidence type="ECO:0000313" key="4">
    <source>
        <dbReference type="Proteomes" id="UP000053562"/>
    </source>
</evidence>
<feature type="signal peptide" evidence="2">
    <location>
        <begin position="1"/>
        <end position="20"/>
    </location>
</feature>
<keyword evidence="1" id="KW-0812">Transmembrane</keyword>
<feature type="chain" id="PRO_5005322353" evidence="2">
    <location>
        <begin position="21"/>
        <end position="251"/>
    </location>
</feature>
<dbReference type="Proteomes" id="UP000053562">
    <property type="component" value="Unassembled WGS sequence"/>
</dbReference>
<keyword evidence="1" id="KW-1133">Transmembrane helix</keyword>
<name>A0A0J9SGF8_PLAVI</name>
<dbReference type="Pfam" id="PF12420">
    <property type="entry name" value="DUF3671"/>
    <property type="match status" value="1"/>
</dbReference>
<proteinExistence type="predicted"/>
<accession>A0A0J9SGF8</accession>
<dbReference type="InterPro" id="IPR022139">
    <property type="entry name" value="Fam-L/Fam-M-like_plasmodium"/>
</dbReference>
<evidence type="ECO:0000313" key="3">
    <source>
        <dbReference type="EMBL" id="KMZ81721.1"/>
    </source>
</evidence>
<keyword evidence="1" id="KW-0472">Membrane</keyword>
<dbReference type="EMBL" id="KQ234226">
    <property type="protein sequence ID" value="KMZ81721.1"/>
    <property type="molecule type" value="Genomic_DNA"/>
</dbReference>
<sequence>MKFLFLIKTVTFTVFSLTYQYNKDENVIDISLGNGEKIDLTLDIRTHRLLAKYEKQNYIRNTKLPYKESPNEENYKLTHGRDDNTYEQLKRGKPNYMEAYLKGYNQRYAKKKGLKRLDCYCERKFFKSLEKVMKHAEQKNISRKSIKKMLYKKYGLPLIIICLIPLFGLILPITFWNDHHITYGNPTTCRKLTSDRAPTFDAYNHEQCNLLQVGYVYLNHILLGSSIILILLLIIYLLVKFAKYERIKHGY</sequence>
<gene>
    <name evidence="3" type="ORF">PVIIG_05553</name>
</gene>
<evidence type="ECO:0000256" key="1">
    <source>
        <dbReference type="SAM" id="Phobius"/>
    </source>
</evidence>